<evidence type="ECO:0000313" key="2">
    <source>
        <dbReference type="EMBL" id="KJB48869.1"/>
    </source>
</evidence>
<dbReference type="AlphaFoldDB" id="A0A0D2SXK5"/>
<organism evidence="2 3">
    <name type="scientific">Gossypium raimondii</name>
    <name type="common">Peruvian cotton</name>
    <name type="synonym">Gossypium klotzschianum subsp. raimondii</name>
    <dbReference type="NCBI Taxonomy" id="29730"/>
    <lineage>
        <taxon>Eukaryota</taxon>
        <taxon>Viridiplantae</taxon>
        <taxon>Streptophyta</taxon>
        <taxon>Embryophyta</taxon>
        <taxon>Tracheophyta</taxon>
        <taxon>Spermatophyta</taxon>
        <taxon>Magnoliopsida</taxon>
        <taxon>eudicotyledons</taxon>
        <taxon>Gunneridae</taxon>
        <taxon>Pentapetalae</taxon>
        <taxon>rosids</taxon>
        <taxon>malvids</taxon>
        <taxon>Malvales</taxon>
        <taxon>Malvaceae</taxon>
        <taxon>Malvoideae</taxon>
        <taxon>Gossypium</taxon>
    </lineage>
</organism>
<dbReference type="GO" id="GO:0004523">
    <property type="term" value="F:RNA-DNA hybrid ribonuclease activity"/>
    <property type="evidence" value="ECO:0007669"/>
    <property type="project" value="InterPro"/>
</dbReference>
<dbReference type="InterPro" id="IPR002156">
    <property type="entry name" value="RNaseH_domain"/>
</dbReference>
<evidence type="ECO:0000313" key="3">
    <source>
        <dbReference type="Proteomes" id="UP000032304"/>
    </source>
</evidence>
<gene>
    <name evidence="2" type="ORF">B456_008G091000</name>
</gene>
<evidence type="ECO:0000259" key="1">
    <source>
        <dbReference type="Pfam" id="PF13456"/>
    </source>
</evidence>
<dbReference type="Proteomes" id="UP000032304">
    <property type="component" value="Chromosome 8"/>
</dbReference>
<dbReference type="EMBL" id="CM001747">
    <property type="protein sequence ID" value="KJB48869.1"/>
    <property type="molecule type" value="Genomic_DNA"/>
</dbReference>
<dbReference type="GO" id="GO:0003676">
    <property type="term" value="F:nucleic acid binding"/>
    <property type="evidence" value="ECO:0007669"/>
    <property type="project" value="InterPro"/>
</dbReference>
<dbReference type="Pfam" id="PF13456">
    <property type="entry name" value="RVT_3"/>
    <property type="match status" value="1"/>
</dbReference>
<reference evidence="2 3" key="1">
    <citation type="journal article" date="2012" name="Nature">
        <title>Repeated polyploidization of Gossypium genomes and the evolution of spinnable cotton fibres.</title>
        <authorList>
            <person name="Paterson A.H."/>
            <person name="Wendel J.F."/>
            <person name="Gundlach H."/>
            <person name="Guo H."/>
            <person name="Jenkins J."/>
            <person name="Jin D."/>
            <person name="Llewellyn D."/>
            <person name="Showmaker K.C."/>
            <person name="Shu S."/>
            <person name="Udall J."/>
            <person name="Yoo M.J."/>
            <person name="Byers R."/>
            <person name="Chen W."/>
            <person name="Doron-Faigenboim A."/>
            <person name="Duke M.V."/>
            <person name="Gong L."/>
            <person name="Grimwood J."/>
            <person name="Grover C."/>
            <person name="Grupp K."/>
            <person name="Hu G."/>
            <person name="Lee T.H."/>
            <person name="Li J."/>
            <person name="Lin L."/>
            <person name="Liu T."/>
            <person name="Marler B.S."/>
            <person name="Page J.T."/>
            <person name="Roberts A.W."/>
            <person name="Romanel E."/>
            <person name="Sanders W.S."/>
            <person name="Szadkowski E."/>
            <person name="Tan X."/>
            <person name="Tang H."/>
            <person name="Xu C."/>
            <person name="Wang J."/>
            <person name="Wang Z."/>
            <person name="Zhang D."/>
            <person name="Zhang L."/>
            <person name="Ashrafi H."/>
            <person name="Bedon F."/>
            <person name="Bowers J.E."/>
            <person name="Brubaker C.L."/>
            <person name="Chee P.W."/>
            <person name="Das S."/>
            <person name="Gingle A.R."/>
            <person name="Haigler C.H."/>
            <person name="Harker D."/>
            <person name="Hoffmann L.V."/>
            <person name="Hovav R."/>
            <person name="Jones D.C."/>
            <person name="Lemke C."/>
            <person name="Mansoor S."/>
            <person name="ur Rahman M."/>
            <person name="Rainville L.N."/>
            <person name="Rambani A."/>
            <person name="Reddy U.K."/>
            <person name="Rong J.K."/>
            <person name="Saranga Y."/>
            <person name="Scheffler B.E."/>
            <person name="Scheffler J.A."/>
            <person name="Stelly D.M."/>
            <person name="Triplett B.A."/>
            <person name="Van Deynze A."/>
            <person name="Vaslin M.F."/>
            <person name="Waghmare V.N."/>
            <person name="Walford S.A."/>
            <person name="Wright R.J."/>
            <person name="Zaki E.A."/>
            <person name="Zhang T."/>
            <person name="Dennis E.S."/>
            <person name="Mayer K.F."/>
            <person name="Peterson D.G."/>
            <person name="Rokhsar D.S."/>
            <person name="Wang X."/>
            <person name="Schmutz J."/>
        </authorList>
    </citation>
    <scope>NUCLEOTIDE SEQUENCE [LARGE SCALE GENOMIC DNA]</scope>
</reference>
<dbReference type="OMA" id="TNPRMTI"/>
<accession>A0A0D2SXK5</accession>
<feature type="domain" description="RNase H type-1" evidence="1">
    <location>
        <begin position="47"/>
        <end position="138"/>
    </location>
</feature>
<name>A0A0D2SXK5_GOSRA</name>
<protein>
    <recommendedName>
        <fullName evidence="1">RNase H type-1 domain-containing protein</fullName>
    </recommendedName>
</protein>
<keyword evidence="3" id="KW-1185">Reference proteome</keyword>
<dbReference type="Gramene" id="KJB48869">
    <property type="protein sequence ID" value="KJB48869"/>
    <property type="gene ID" value="B456_008G091000"/>
</dbReference>
<proteinExistence type="predicted"/>
<sequence length="138" mass="15285">MVSGRELSMKVLRYLAEIDGITERRNTLNTVKSPNQRVTNPRMTIHFDEAFNSRDFKSMAGMAAWDQKGVLLTTKTVLNSNVSSSFVAEAYVILHVVKLGISMVLHSVTIKGDSRTIIKKCQTKAQDKSVIGAIISDI</sequence>